<proteinExistence type="predicted"/>
<reference evidence="1 2" key="1">
    <citation type="submission" date="2024-01" db="EMBL/GenBank/DDBJ databases">
        <title>The complete chloroplast genome sequence of Lithospermum erythrorhizon: insights into the phylogenetic relationship among Boraginaceae species and the maternal lineages of purple gromwells.</title>
        <authorList>
            <person name="Okada T."/>
            <person name="Watanabe K."/>
        </authorList>
    </citation>
    <scope>NUCLEOTIDE SEQUENCE [LARGE SCALE GENOMIC DNA]</scope>
</reference>
<evidence type="ECO:0000313" key="1">
    <source>
        <dbReference type="EMBL" id="GAA0152507.1"/>
    </source>
</evidence>
<evidence type="ECO:0000313" key="2">
    <source>
        <dbReference type="Proteomes" id="UP001454036"/>
    </source>
</evidence>
<protein>
    <submittedName>
        <fullName evidence="1">Uncharacterized protein</fullName>
    </submittedName>
</protein>
<dbReference type="Proteomes" id="UP001454036">
    <property type="component" value="Unassembled WGS sequence"/>
</dbReference>
<comment type="caution">
    <text evidence="1">The sequence shown here is derived from an EMBL/GenBank/DDBJ whole genome shotgun (WGS) entry which is preliminary data.</text>
</comment>
<accession>A0AAV3PNM1</accession>
<sequence>MSVGLQLQSHEKLASYRVLHNFIRCQEPNDWLFNSVAEGKEELPDLDDQLDQQLDFPMEQTTSTLRDSIATSMWNNFINTWDEW</sequence>
<organism evidence="1 2">
    <name type="scientific">Lithospermum erythrorhizon</name>
    <name type="common">Purple gromwell</name>
    <name type="synonym">Lithospermum officinale var. erythrorhizon</name>
    <dbReference type="NCBI Taxonomy" id="34254"/>
    <lineage>
        <taxon>Eukaryota</taxon>
        <taxon>Viridiplantae</taxon>
        <taxon>Streptophyta</taxon>
        <taxon>Embryophyta</taxon>
        <taxon>Tracheophyta</taxon>
        <taxon>Spermatophyta</taxon>
        <taxon>Magnoliopsida</taxon>
        <taxon>eudicotyledons</taxon>
        <taxon>Gunneridae</taxon>
        <taxon>Pentapetalae</taxon>
        <taxon>asterids</taxon>
        <taxon>lamiids</taxon>
        <taxon>Boraginales</taxon>
        <taxon>Boraginaceae</taxon>
        <taxon>Boraginoideae</taxon>
        <taxon>Lithospermeae</taxon>
        <taxon>Lithospermum</taxon>
    </lineage>
</organism>
<dbReference type="EMBL" id="BAABME010018077">
    <property type="protein sequence ID" value="GAA0152507.1"/>
    <property type="molecule type" value="Genomic_DNA"/>
</dbReference>
<dbReference type="AlphaFoldDB" id="A0AAV3PNM1"/>
<keyword evidence="2" id="KW-1185">Reference proteome</keyword>
<name>A0AAV3PNM1_LITER</name>
<gene>
    <name evidence="1" type="ORF">LIER_37504</name>
</gene>